<dbReference type="Proteomes" id="UP001500298">
    <property type="component" value="Unassembled WGS sequence"/>
</dbReference>
<proteinExistence type="predicted"/>
<evidence type="ECO:0000259" key="1">
    <source>
        <dbReference type="Pfam" id="PF13648"/>
    </source>
</evidence>
<comment type="caution">
    <text evidence="2">The sequence shown here is derived from an EMBL/GenBank/DDBJ whole genome shotgun (WGS) entry which is preliminary data.</text>
</comment>
<dbReference type="EMBL" id="BAABJX010000024">
    <property type="protein sequence ID" value="GAA4831237.1"/>
    <property type="molecule type" value="Genomic_DNA"/>
</dbReference>
<dbReference type="RefSeq" id="WP_345370701.1">
    <property type="nucleotide sequence ID" value="NZ_BAABJX010000024.1"/>
</dbReference>
<name>A0ABP9D998_9BACT</name>
<reference evidence="3" key="1">
    <citation type="journal article" date="2019" name="Int. J. Syst. Evol. Microbiol.">
        <title>The Global Catalogue of Microorganisms (GCM) 10K type strain sequencing project: providing services to taxonomists for standard genome sequencing and annotation.</title>
        <authorList>
            <consortium name="The Broad Institute Genomics Platform"/>
            <consortium name="The Broad Institute Genome Sequencing Center for Infectious Disease"/>
            <person name="Wu L."/>
            <person name="Ma J."/>
        </authorList>
    </citation>
    <scope>NUCLEOTIDE SEQUENCE [LARGE SCALE GENOMIC DNA]</scope>
    <source>
        <strain evidence="3">JCM 18326</strain>
    </source>
</reference>
<dbReference type="PROSITE" id="PS51257">
    <property type="entry name" value="PROKAR_LIPOPROTEIN"/>
    <property type="match status" value="1"/>
</dbReference>
<organism evidence="2 3">
    <name type="scientific">Algivirga pacifica</name>
    <dbReference type="NCBI Taxonomy" id="1162670"/>
    <lineage>
        <taxon>Bacteria</taxon>
        <taxon>Pseudomonadati</taxon>
        <taxon>Bacteroidota</taxon>
        <taxon>Cytophagia</taxon>
        <taxon>Cytophagales</taxon>
        <taxon>Flammeovirgaceae</taxon>
        <taxon>Algivirga</taxon>
    </lineage>
</organism>
<dbReference type="InterPro" id="IPR024311">
    <property type="entry name" value="Lipocalin-like"/>
</dbReference>
<keyword evidence="3" id="KW-1185">Reference proteome</keyword>
<accession>A0ABP9D998</accession>
<dbReference type="Pfam" id="PF13648">
    <property type="entry name" value="Lipocalin_4"/>
    <property type="match status" value="1"/>
</dbReference>
<evidence type="ECO:0000313" key="3">
    <source>
        <dbReference type="Proteomes" id="UP001500298"/>
    </source>
</evidence>
<gene>
    <name evidence="2" type="ORF">GCM10023331_15610</name>
</gene>
<sequence>MLKTKQMLRILSIFLIAIGMCSGMIACQKKNAYPESHFYQTWQYEKYDGELEVFRDETVDLPLIRGGRTQYTFEKNGAFMKKETGRNDAYLFREGTWEYQKEDSVVTLSFKDGTEESFEIEEMEADRMVIKPLMR</sequence>
<protein>
    <recommendedName>
        <fullName evidence="1">Lipocalin-like domain-containing protein</fullName>
    </recommendedName>
</protein>
<evidence type="ECO:0000313" key="2">
    <source>
        <dbReference type="EMBL" id="GAA4831237.1"/>
    </source>
</evidence>
<feature type="domain" description="Lipocalin-like" evidence="1">
    <location>
        <begin position="41"/>
        <end position="130"/>
    </location>
</feature>